<evidence type="ECO:0000256" key="3">
    <source>
        <dbReference type="ARBA" id="ARBA00022777"/>
    </source>
</evidence>
<keyword evidence="2" id="KW-0547">Nucleotide-binding</keyword>
<keyword evidence="3 4" id="KW-0418">Kinase</keyword>
<dbReference type="PRINTS" id="PR00094">
    <property type="entry name" value="ADENYLTKNASE"/>
</dbReference>
<reference evidence="5" key="1">
    <citation type="journal article" date="2023" name="Insect Mol. Biol.">
        <title>Genome sequencing provides insights into the evolution of gene families encoding plant cell wall-degrading enzymes in longhorned beetles.</title>
        <authorList>
            <person name="Shin N.R."/>
            <person name="Okamura Y."/>
            <person name="Kirsch R."/>
            <person name="Pauchet Y."/>
        </authorList>
    </citation>
    <scope>NUCLEOTIDE SEQUENCE</scope>
    <source>
        <strain evidence="5">AMC_N1</strain>
    </source>
</reference>
<accession>A0AAV8YVJ6</accession>
<dbReference type="GO" id="GO:0006139">
    <property type="term" value="P:nucleobase-containing compound metabolic process"/>
    <property type="evidence" value="ECO:0007669"/>
    <property type="project" value="InterPro"/>
</dbReference>
<comment type="similarity">
    <text evidence="4">Belongs to the adenylate kinase family.</text>
</comment>
<evidence type="ECO:0000313" key="5">
    <source>
        <dbReference type="EMBL" id="KAJ8955550.1"/>
    </source>
</evidence>
<comment type="caution">
    <text evidence="5">The sequence shown here is derived from an EMBL/GenBank/DDBJ whole genome shotgun (WGS) entry which is preliminary data.</text>
</comment>
<protein>
    <recommendedName>
        <fullName evidence="7">Adenylate kinase</fullName>
    </recommendedName>
</protein>
<dbReference type="Pfam" id="PF13207">
    <property type="entry name" value="AAA_17"/>
    <property type="match status" value="1"/>
</dbReference>
<keyword evidence="6" id="KW-1185">Reference proteome</keyword>
<keyword evidence="1 4" id="KW-0808">Transferase</keyword>
<dbReference type="Proteomes" id="UP001162162">
    <property type="component" value="Unassembled WGS sequence"/>
</dbReference>
<gene>
    <name evidence="5" type="ORF">NQ318_001380</name>
</gene>
<evidence type="ECO:0008006" key="7">
    <source>
        <dbReference type="Google" id="ProtNLM"/>
    </source>
</evidence>
<dbReference type="InterPro" id="IPR000850">
    <property type="entry name" value="Adenylat/UMP-CMP_kin"/>
</dbReference>
<dbReference type="AlphaFoldDB" id="A0AAV8YVJ6"/>
<evidence type="ECO:0000256" key="1">
    <source>
        <dbReference type="ARBA" id="ARBA00022679"/>
    </source>
</evidence>
<sequence length="143" mass="16053">MDAIISENTESQGFGAVKVVIKLLSLTFGFTSRYTLHQDWPLNGRALKIVASMSKLKINKVGKSLNDKNFEYRNYVTQFTPTQSRFKYDLEYLAPVPEIKVPIIWVLGGPGSGKGTQCDKIVQKYEFTHLSSGDLLRAEGSFK</sequence>
<dbReference type="EMBL" id="JAPWTK010000037">
    <property type="protein sequence ID" value="KAJ8955550.1"/>
    <property type="molecule type" value="Genomic_DNA"/>
</dbReference>
<dbReference type="GO" id="GO:0019205">
    <property type="term" value="F:nucleobase-containing compound kinase activity"/>
    <property type="evidence" value="ECO:0007669"/>
    <property type="project" value="InterPro"/>
</dbReference>
<dbReference type="Gene3D" id="3.40.50.300">
    <property type="entry name" value="P-loop containing nucleotide triphosphate hydrolases"/>
    <property type="match status" value="1"/>
</dbReference>
<evidence type="ECO:0000313" key="6">
    <source>
        <dbReference type="Proteomes" id="UP001162162"/>
    </source>
</evidence>
<dbReference type="InterPro" id="IPR027417">
    <property type="entry name" value="P-loop_NTPase"/>
</dbReference>
<dbReference type="SUPFAM" id="SSF52540">
    <property type="entry name" value="P-loop containing nucleoside triphosphate hydrolases"/>
    <property type="match status" value="1"/>
</dbReference>
<evidence type="ECO:0000256" key="4">
    <source>
        <dbReference type="RuleBase" id="RU003330"/>
    </source>
</evidence>
<dbReference type="GO" id="GO:0005524">
    <property type="term" value="F:ATP binding"/>
    <property type="evidence" value="ECO:0007669"/>
    <property type="project" value="InterPro"/>
</dbReference>
<proteinExistence type="inferred from homology"/>
<organism evidence="5 6">
    <name type="scientific">Aromia moschata</name>
    <dbReference type="NCBI Taxonomy" id="1265417"/>
    <lineage>
        <taxon>Eukaryota</taxon>
        <taxon>Metazoa</taxon>
        <taxon>Ecdysozoa</taxon>
        <taxon>Arthropoda</taxon>
        <taxon>Hexapoda</taxon>
        <taxon>Insecta</taxon>
        <taxon>Pterygota</taxon>
        <taxon>Neoptera</taxon>
        <taxon>Endopterygota</taxon>
        <taxon>Coleoptera</taxon>
        <taxon>Polyphaga</taxon>
        <taxon>Cucujiformia</taxon>
        <taxon>Chrysomeloidea</taxon>
        <taxon>Cerambycidae</taxon>
        <taxon>Cerambycinae</taxon>
        <taxon>Callichromatini</taxon>
        <taxon>Aromia</taxon>
    </lineage>
</organism>
<evidence type="ECO:0000256" key="2">
    <source>
        <dbReference type="ARBA" id="ARBA00022741"/>
    </source>
</evidence>
<name>A0AAV8YVJ6_9CUCU</name>
<dbReference type="PANTHER" id="PTHR23359">
    <property type="entry name" value="NUCLEOTIDE KINASE"/>
    <property type="match status" value="1"/>
</dbReference>